<accession>A0A084ATE1</accession>
<dbReference type="CDD" id="cd04301">
    <property type="entry name" value="NAT_SF"/>
    <property type="match status" value="1"/>
</dbReference>
<evidence type="ECO:0000259" key="1">
    <source>
        <dbReference type="PROSITE" id="PS51186"/>
    </source>
</evidence>
<dbReference type="InterPro" id="IPR000182">
    <property type="entry name" value="GNAT_dom"/>
</dbReference>
<dbReference type="GO" id="GO:0016747">
    <property type="term" value="F:acyltransferase activity, transferring groups other than amino-acyl groups"/>
    <property type="evidence" value="ECO:0007669"/>
    <property type="project" value="InterPro"/>
</dbReference>
<evidence type="ECO:0000313" key="3">
    <source>
        <dbReference type="Proteomes" id="UP000028045"/>
    </source>
</evidence>
<dbReference type="InterPro" id="IPR016181">
    <property type="entry name" value="Acyl_CoA_acyltransferase"/>
</dbReference>
<organism evidence="2 3">
    <name type="scientific">Stachybotrys chartarum (strain CBS 109288 / IBT 7711)</name>
    <name type="common">Toxic black mold</name>
    <name type="synonym">Stilbospora chartarum</name>
    <dbReference type="NCBI Taxonomy" id="1280523"/>
    <lineage>
        <taxon>Eukaryota</taxon>
        <taxon>Fungi</taxon>
        <taxon>Dikarya</taxon>
        <taxon>Ascomycota</taxon>
        <taxon>Pezizomycotina</taxon>
        <taxon>Sordariomycetes</taxon>
        <taxon>Hypocreomycetidae</taxon>
        <taxon>Hypocreales</taxon>
        <taxon>Stachybotryaceae</taxon>
        <taxon>Stachybotrys</taxon>
    </lineage>
</organism>
<dbReference type="EMBL" id="KL648569">
    <property type="protein sequence ID" value="KEY68570.1"/>
    <property type="molecule type" value="Genomic_DNA"/>
</dbReference>
<dbReference type="Gene3D" id="3.40.630.30">
    <property type="match status" value="1"/>
</dbReference>
<keyword evidence="3" id="KW-1185">Reference proteome</keyword>
<evidence type="ECO:0000313" key="2">
    <source>
        <dbReference type="EMBL" id="KEY68570.1"/>
    </source>
</evidence>
<reference evidence="2 3" key="1">
    <citation type="journal article" date="2014" name="BMC Genomics">
        <title>Comparative genome sequencing reveals chemotype-specific gene clusters in the toxigenic black mold Stachybotrys.</title>
        <authorList>
            <person name="Semeiks J."/>
            <person name="Borek D."/>
            <person name="Otwinowski Z."/>
            <person name="Grishin N.V."/>
        </authorList>
    </citation>
    <scope>NUCLEOTIDE SEQUENCE [LARGE SCALE GENOMIC DNA]</scope>
    <source>
        <strain evidence="3">CBS 109288 / IBT 7711</strain>
    </source>
</reference>
<proteinExistence type="predicted"/>
<dbReference type="Pfam" id="PF13508">
    <property type="entry name" value="Acetyltransf_7"/>
    <property type="match status" value="1"/>
</dbReference>
<dbReference type="OrthoDB" id="5689at2759"/>
<dbReference type="SUPFAM" id="SSF55729">
    <property type="entry name" value="Acyl-CoA N-acyltransferases (Nat)"/>
    <property type="match status" value="1"/>
</dbReference>
<dbReference type="PROSITE" id="PS51186">
    <property type="entry name" value="GNAT"/>
    <property type="match status" value="1"/>
</dbReference>
<dbReference type="Proteomes" id="UP000028045">
    <property type="component" value="Unassembled WGS sequence"/>
</dbReference>
<protein>
    <recommendedName>
        <fullName evidence="1">N-acetyltransferase domain-containing protein</fullName>
    </recommendedName>
</protein>
<gene>
    <name evidence="2" type="ORF">S7711_05759</name>
</gene>
<feature type="domain" description="N-acetyltransferase" evidence="1">
    <location>
        <begin position="46"/>
        <end position="210"/>
    </location>
</feature>
<sequence>MSVASEVVVAATTLTPTTESPAPHRKPVTIAVPPASAAQDGQLVSRLTSIVNQVFAVTASSLFTEGFQRTSAEEVAQLIRDGELAVASVAGDPATPDEPRKVIGCVSIKVLTPTSGRLGMLALDTAYQGGGTGRELANFAENLCRQKGCSVMHVEALIPTTFEDPFRTRLASWYLRLGYRLVKKGDFCEDYPEIARMLSGPTDYMMYEKPLSTK</sequence>
<dbReference type="AlphaFoldDB" id="A0A084ATE1"/>
<dbReference type="HOGENOM" id="CLU_088295_0_0_1"/>
<name>A0A084ATE1_STACB</name>